<protein>
    <recommendedName>
        <fullName evidence="5">CAP-Gly domain-containing protein</fullName>
    </recommendedName>
</protein>
<dbReference type="Gene3D" id="2.30.30.190">
    <property type="entry name" value="CAP Gly-rich-like domain"/>
    <property type="match status" value="1"/>
</dbReference>
<dbReference type="Proteomes" id="UP001152607">
    <property type="component" value="Unassembled WGS sequence"/>
</dbReference>
<accession>A0A9W4UAK5</accession>
<dbReference type="CDD" id="cd01789">
    <property type="entry name" value="Ubl_TBCB"/>
    <property type="match status" value="1"/>
</dbReference>
<evidence type="ECO:0000259" key="5">
    <source>
        <dbReference type="PROSITE" id="PS50245"/>
    </source>
</evidence>
<dbReference type="PANTHER" id="PTHR18916:SF85">
    <property type="entry name" value="TUBULIN-FOLDING COFACTOR B"/>
    <property type="match status" value="1"/>
</dbReference>
<dbReference type="OrthoDB" id="5295208at2759"/>
<dbReference type="GO" id="GO:0005938">
    <property type="term" value="C:cell cortex"/>
    <property type="evidence" value="ECO:0007669"/>
    <property type="project" value="TreeGrafter"/>
</dbReference>
<evidence type="ECO:0000256" key="2">
    <source>
        <dbReference type="ARBA" id="ARBA00022490"/>
    </source>
</evidence>
<dbReference type="GO" id="GO:0007021">
    <property type="term" value="P:tubulin complex assembly"/>
    <property type="evidence" value="ECO:0007669"/>
    <property type="project" value="InterPro"/>
</dbReference>
<dbReference type="GO" id="GO:0035371">
    <property type="term" value="C:microtubule plus-end"/>
    <property type="evidence" value="ECO:0007669"/>
    <property type="project" value="TreeGrafter"/>
</dbReference>
<keyword evidence="2" id="KW-0963">Cytoplasm</keyword>
<sequence>MFVMHVCNYGRILASPPKVLDNIVWMHACRCEWLPTSSSSQRAARATYCTIPYRNNKHVPLSLTSSPSTTKNRNHLRHHGSRVAPLTSAIVTHMSLQAAADVALLVTSANSSSERRVSPAWTLAHFKTRLEPITGIPASCQQLTLRINSQDPVSISAVDEEQTQLAAFPLQPYAELVVADTRPPSARPNFSDLSAVEKYEMPSAEYESRSDSVLAWKKAQKLGRFDPNAPTIEQQKVLASEREIQERGLTIQCRVRLLPESDARRGTVMYLGLVPEIPGIGFWVGVALDEPTGKNDGSVKGKRYFDCGSNYGVFVRPERCESGEFPPLDLGDEDMEEL</sequence>
<comment type="caution">
    <text evidence="6">The sequence shown here is derived from an EMBL/GenBank/DDBJ whole genome shotgun (WGS) entry which is preliminary data.</text>
</comment>
<dbReference type="InterPro" id="IPR000938">
    <property type="entry name" value="CAP-Gly_domain"/>
</dbReference>
<keyword evidence="7" id="KW-1185">Reference proteome</keyword>
<dbReference type="Gene3D" id="3.10.20.90">
    <property type="entry name" value="Phosphatidylinositol 3-kinase Catalytic Subunit, Chain A, domain 1"/>
    <property type="match status" value="1"/>
</dbReference>
<organism evidence="6 7">
    <name type="scientific">Periconia digitata</name>
    <dbReference type="NCBI Taxonomy" id="1303443"/>
    <lineage>
        <taxon>Eukaryota</taxon>
        <taxon>Fungi</taxon>
        <taxon>Dikarya</taxon>
        <taxon>Ascomycota</taxon>
        <taxon>Pezizomycotina</taxon>
        <taxon>Dothideomycetes</taxon>
        <taxon>Pleosporomycetidae</taxon>
        <taxon>Pleosporales</taxon>
        <taxon>Massarineae</taxon>
        <taxon>Periconiaceae</taxon>
        <taxon>Periconia</taxon>
    </lineage>
</organism>
<dbReference type="GO" id="GO:0005634">
    <property type="term" value="C:nucleus"/>
    <property type="evidence" value="ECO:0007669"/>
    <property type="project" value="TreeGrafter"/>
</dbReference>
<dbReference type="SMART" id="SM01052">
    <property type="entry name" value="CAP_GLY"/>
    <property type="match status" value="1"/>
</dbReference>
<evidence type="ECO:0000256" key="1">
    <source>
        <dbReference type="ARBA" id="ARBA00004496"/>
    </source>
</evidence>
<dbReference type="GO" id="GO:0043014">
    <property type="term" value="F:alpha-tubulin binding"/>
    <property type="evidence" value="ECO:0007669"/>
    <property type="project" value="InterPro"/>
</dbReference>
<dbReference type="PANTHER" id="PTHR18916">
    <property type="entry name" value="DYNACTIN 1-RELATED MICROTUBULE-BINDING"/>
    <property type="match status" value="1"/>
</dbReference>
<dbReference type="InterPro" id="IPR000626">
    <property type="entry name" value="Ubiquitin-like_dom"/>
</dbReference>
<proteinExistence type="inferred from homology"/>
<evidence type="ECO:0000256" key="3">
    <source>
        <dbReference type="ARBA" id="ARBA00023186"/>
    </source>
</evidence>
<evidence type="ECO:0000256" key="4">
    <source>
        <dbReference type="ARBA" id="ARBA00025779"/>
    </source>
</evidence>
<dbReference type="InterPro" id="IPR029071">
    <property type="entry name" value="Ubiquitin-like_domsf"/>
</dbReference>
<name>A0A9W4UAK5_9PLEO</name>
<dbReference type="AlphaFoldDB" id="A0A9W4UAK5"/>
<comment type="similarity">
    <text evidence="4">Belongs to the TBCB family.</text>
</comment>
<dbReference type="PROSITE" id="PS50245">
    <property type="entry name" value="CAP_GLY_2"/>
    <property type="match status" value="1"/>
</dbReference>
<dbReference type="PROSITE" id="PS00845">
    <property type="entry name" value="CAP_GLY_1"/>
    <property type="match status" value="1"/>
</dbReference>
<dbReference type="GO" id="GO:0031122">
    <property type="term" value="P:cytoplasmic microtubule organization"/>
    <property type="evidence" value="ECO:0007669"/>
    <property type="project" value="TreeGrafter"/>
</dbReference>
<dbReference type="InterPro" id="IPR045172">
    <property type="entry name" value="TBCB_Ubl"/>
</dbReference>
<reference evidence="6" key="1">
    <citation type="submission" date="2023-01" db="EMBL/GenBank/DDBJ databases">
        <authorList>
            <person name="Van Ghelder C."/>
            <person name="Rancurel C."/>
        </authorList>
    </citation>
    <scope>NUCLEOTIDE SEQUENCE</scope>
    <source>
        <strain evidence="6">CNCM I-4278</strain>
    </source>
</reference>
<evidence type="ECO:0000313" key="7">
    <source>
        <dbReference type="Proteomes" id="UP001152607"/>
    </source>
</evidence>
<dbReference type="InterPro" id="IPR036859">
    <property type="entry name" value="CAP-Gly_dom_sf"/>
</dbReference>
<dbReference type="SUPFAM" id="SSF54236">
    <property type="entry name" value="Ubiquitin-like"/>
    <property type="match status" value="1"/>
</dbReference>
<dbReference type="GO" id="GO:0007023">
    <property type="term" value="P:post-chaperonin tubulin folding pathway"/>
    <property type="evidence" value="ECO:0007669"/>
    <property type="project" value="InterPro"/>
</dbReference>
<dbReference type="GO" id="GO:0051010">
    <property type="term" value="F:microtubule plus-end binding"/>
    <property type="evidence" value="ECO:0007669"/>
    <property type="project" value="TreeGrafter"/>
</dbReference>
<dbReference type="EMBL" id="CAOQHR010000002">
    <property type="protein sequence ID" value="CAI6330439.1"/>
    <property type="molecule type" value="Genomic_DNA"/>
</dbReference>
<feature type="domain" description="CAP-Gly" evidence="5">
    <location>
        <begin position="281"/>
        <end position="316"/>
    </location>
</feature>
<dbReference type="Pfam" id="PF01302">
    <property type="entry name" value="CAP_GLY"/>
    <property type="match status" value="1"/>
</dbReference>
<comment type="subcellular location">
    <subcellularLocation>
        <location evidence="1">Cytoplasm</location>
    </subcellularLocation>
</comment>
<dbReference type="Pfam" id="PF14560">
    <property type="entry name" value="Ubiquitin_2"/>
    <property type="match status" value="1"/>
</dbReference>
<dbReference type="SUPFAM" id="SSF74924">
    <property type="entry name" value="Cap-Gly domain"/>
    <property type="match status" value="1"/>
</dbReference>
<evidence type="ECO:0000313" key="6">
    <source>
        <dbReference type="EMBL" id="CAI6330439.1"/>
    </source>
</evidence>
<gene>
    <name evidence="6" type="ORF">PDIGIT_LOCUS4239</name>
</gene>
<keyword evidence="3" id="KW-0143">Chaperone</keyword>